<name>A0A2T1E2S0_9CYAN</name>
<reference evidence="1 2" key="2">
    <citation type="submission" date="2018-03" db="EMBL/GenBank/DDBJ databases">
        <title>The ancient ancestry and fast evolution of plastids.</title>
        <authorList>
            <person name="Moore K.R."/>
            <person name="Magnabosco C."/>
            <person name="Momper L."/>
            <person name="Gold D.A."/>
            <person name="Bosak T."/>
            <person name="Fournier G.P."/>
        </authorList>
    </citation>
    <scope>NUCLEOTIDE SEQUENCE [LARGE SCALE GENOMIC DNA]</scope>
    <source>
        <strain evidence="1 2">ULC18</strain>
    </source>
</reference>
<organism evidence="1 2">
    <name type="scientific">Stenomitos frigidus ULC18</name>
    <dbReference type="NCBI Taxonomy" id="2107698"/>
    <lineage>
        <taxon>Bacteria</taxon>
        <taxon>Bacillati</taxon>
        <taxon>Cyanobacteriota</taxon>
        <taxon>Cyanophyceae</taxon>
        <taxon>Leptolyngbyales</taxon>
        <taxon>Leptolyngbyaceae</taxon>
        <taxon>Stenomitos</taxon>
    </lineage>
</organism>
<evidence type="ECO:0000313" key="1">
    <source>
        <dbReference type="EMBL" id="PSB27037.1"/>
    </source>
</evidence>
<proteinExistence type="predicted"/>
<sequence>MHYLRLTIGFATVILLLSACNTDDHSFADDSSQALTNDSMSLKTATPQNTSALDNFVAARRLAWDAAVMVQHPPHSVETWQAARVKWRQAINRLEAIPERSPVAAEAKEKRAVYQSNYAAISDRLTTETTAAERFKAAQTLAWQAAVTVQKPPHSLKVWQRASRKWRAAIGLLQSIPPTTAIALQSQAKLTDYRSNYSAINQRLITENQALLTFRQFSETAARLKSIPDNFYQLNLTPQQVGVSYEDYTRLVEALQQSFNQFATQPDARNHPVYPVLLAAIDDHQTVVKLWKAYLDFKAANTQWLYDDIFDQLVPVSLTDAAILEQKYGLKTYAGGTKVSLRFSAWAIWQKNSQHLQQLQQKLLSLN</sequence>
<gene>
    <name evidence="1" type="ORF">C7B82_17975</name>
</gene>
<dbReference type="RefSeq" id="WP_106257656.1">
    <property type="nucleotide sequence ID" value="NZ_CAWNSW010000133.1"/>
</dbReference>
<protein>
    <submittedName>
        <fullName evidence="1">Uncharacterized protein</fullName>
    </submittedName>
</protein>
<reference evidence="2" key="1">
    <citation type="submission" date="2018-02" db="EMBL/GenBank/DDBJ databases">
        <authorList>
            <person name="Moore K."/>
            <person name="Momper L."/>
        </authorList>
    </citation>
    <scope>NUCLEOTIDE SEQUENCE [LARGE SCALE GENOMIC DNA]</scope>
    <source>
        <strain evidence="2">ULC18</strain>
    </source>
</reference>
<dbReference type="OrthoDB" id="421517at2"/>
<dbReference type="AlphaFoldDB" id="A0A2T1E2S0"/>
<keyword evidence="2" id="KW-1185">Reference proteome</keyword>
<dbReference type="EMBL" id="PVWK01000098">
    <property type="protein sequence ID" value="PSB27037.1"/>
    <property type="molecule type" value="Genomic_DNA"/>
</dbReference>
<comment type="caution">
    <text evidence="1">The sequence shown here is derived from an EMBL/GenBank/DDBJ whole genome shotgun (WGS) entry which is preliminary data.</text>
</comment>
<dbReference type="PROSITE" id="PS51257">
    <property type="entry name" value="PROKAR_LIPOPROTEIN"/>
    <property type="match status" value="1"/>
</dbReference>
<dbReference type="Proteomes" id="UP000239576">
    <property type="component" value="Unassembled WGS sequence"/>
</dbReference>
<accession>A0A2T1E2S0</accession>
<evidence type="ECO:0000313" key="2">
    <source>
        <dbReference type="Proteomes" id="UP000239576"/>
    </source>
</evidence>